<dbReference type="InterPro" id="IPR055180">
    <property type="entry name" value="HsdR_RecA-like_helicase_dom_2"/>
</dbReference>
<dbReference type="GO" id="GO:0005524">
    <property type="term" value="F:ATP binding"/>
    <property type="evidence" value="ECO:0007669"/>
    <property type="project" value="UniProtKB-KW"/>
</dbReference>
<dbReference type="Pfam" id="PF18766">
    <property type="entry name" value="SWI2_SNF2"/>
    <property type="match status" value="1"/>
</dbReference>
<dbReference type="Pfam" id="PF04313">
    <property type="entry name" value="HSDR_N"/>
    <property type="match status" value="1"/>
</dbReference>
<dbReference type="SUPFAM" id="SSF52540">
    <property type="entry name" value="P-loop containing nucleoside triphosphate hydrolases"/>
    <property type="match status" value="1"/>
</dbReference>
<dbReference type="Proteomes" id="UP000285575">
    <property type="component" value="Unassembled WGS sequence"/>
</dbReference>
<dbReference type="Pfam" id="PF22679">
    <property type="entry name" value="T1R_D3-like"/>
    <property type="match status" value="1"/>
</dbReference>
<evidence type="ECO:0000259" key="1">
    <source>
        <dbReference type="PROSITE" id="PS51192"/>
    </source>
</evidence>
<dbReference type="PROSITE" id="PS51192">
    <property type="entry name" value="HELICASE_ATP_BIND_1"/>
    <property type="match status" value="1"/>
</dbReference>
<dbReference type="GO" id="GO:0009307">
    <property type="term" value="P:DNA restriction-modification system"/>
    <property type="evidence" value="ECO:0007669"/>
    <property type="project" value="UniProtKB-KW"/>
</dbReference>
<dbReference type="EMBL" id="SACR01000003">
    <property type="protein sequence ID" value="RVU45949.1"/>
    <property type="molecule type" value="Genomic_DNA"/>
</dbReference>
<dbReference type="OrthoDB" id="9758243at2"/>
<keyword evidence="2" id="KW-0540">Nuclease</keyword>
<dbReference type="PANTHER" id="PTHR42927">
    <property type="entry name" value="HELICASE SUPERFAMILY 1 AND 2 DOMAIN-CONTAINING PROTEIN"/>
    <property type="match status" value="1"/>
</dbReference>
<feature type="domain" description="Helicase ATP-binding" evidence="1">
    <location>
        <begin position="293"/>
        <end position="491"/>
    </location>
</feature>
<dbReference type="AlphaFoldDB" id="A0A437RGS3"/>
<comment type="caution">
    <text evidence="2">The sequence shown here is derived from an EMBL/GenBank/DDBJ whole genome shotgun (WGS) entry which is preliminary data.</text>
</comment>
<keyword evidence="2" id="KW-0255">Endonuclease</keyword>
<evidence type="ECO:0000313" key="3">
    <source>
        <dbReference type="Proteomes" id="UP000285575"/>
    </source>
</evidence>
<dbReference type="InterPro" id="IPR007409">
    <property type="entry name" value="Restrct_endonuc_type1_HsdR_N"/>
</dbReference>
<dbReference type="SMART" id="SM00487">
    <property type="entry name" value="DEXDc"/>
    <property type="match status" value="1"/>
</dbReference>
<gene>
    <name evidence="2" type="ORF">EOE66_08705</name>
</gene>
<dbReference type="InterPro" id="IPR014001">
    <property type="entry name" value="Helicase_ATP-bd"/>
</dbReference>
<dbReference type="InterPro" id="IPR040980">
    <property type="entry name" value="SWI2_SNF2"/>
</dbReference>
<dbReference type="PANTHER" id="PTHR42927:SF1">
    <property type="entry name" value="HELICASE SUPERFAMILY 1 AND 2 DOMAIN-CONTAINING PROTEIN"/>
    <property type="match status" value="1"/>
</dbReference>
<dbReference type="GO" id="GO:0003677">
    <property type="term" value="F:DNA binding"/>
    <property type="evidence" value="ECO:0007669"/>
    <property type="project" value="UniProtKB-KW"/>
</dbReference>
<accession>A0A437RGS3</accession>
<organism evidence="2 3">
    <name type="scientific">Rubrivivax rivuli</name>
    <dbReference type="NCBI Taxonomy" id="1862385"/>
    <lineage>
        <taxon>Bacteria</taxon>
        <taxon>Pseudomonadati</taxon>
        <taxon>Pseudomonadota</taxon>
        <taxon>Betaproteobacteria</taxon>
        <taxon>Burkholderiales</taxon>
        <taxon>Sphaerotilaceae</taxon>
        <taxon>Rubrivivax</taxon>
    </lineage>
</organism>
<dbReference type="Gene3D" id="3.40.50.300">
    <property type="entry name" value="P-loop containing nucleotide triphosphate hydrolases"/>
    <property type="match status" value="2"/>
</dbReference>
<keyword evidence="3" id="KW-1185">Reference proteome</keyword>
<sequence length="1045" mass="114212">MSIHKEIHLEDEICADLKAAGWLYDAADAGRYDRPQALFVDDAVAWIQASQPKAWEAIHKSHGAAAAKVVAERLRKALDSQGALAVLRQGFEMIGLKHAVAMCQFKPALAMNADLQARYAANRLRVVRQVHYSVHHENSIDLVLFVNGIPVATAELKSHYTQGVQDAVYQYKTDREPFFKPKNVAEPLLAFPGGALVHFAVSNAAAEMTTRLAGLDTTFLPFNQGNAGGAGNPPNPAGIATDYLWKEIWQRDSFLQILGRYLVPVKNAKKQLVGWIFPRYHQLTVTRKLVAAVTAEGPGGKYLIQHSAGSGKTNSIAWTAHCLADLHDAADQKVFDTVIVVSDRTVLDDQLSEAIMSFERTAGVVAVIKGEGASKSKELAEALSGGKKIVVCTLQTFPFALEEVRKLAATKKKRFAVIADEAHSSQSNETAAKLKLVLSAAEMAELIDGGTVSAEEVLAAQMAAKAGDDENAGITFVAFTATPKDKTLQLFGTRPDPSRKPAPDNIPAPFHVYSMRQAIEEKFILDVLETYTSYKIAFSLAHNGKLIESAEVDKSEAMKGIMGWVRLHEYNIAQRVQVVVEHFRKHVAGLLGGKAKAMVVTGSRKEAVRWQRATRKYIADHGYKIDTLVAFSGEVIDPESGHDPFTENSHELNPRLNGQDIRNAFKGEDYQLLLVANKFQTGFDQPLLCAMYVDKKLGGIQAVQTLSRLNRCYPGKDQTYVVDFVNDAADILAAFKPYYETAELSGVTDPDNVLTLKAKLDGQALYEPFEVDRVVNVALKGKKAKQSELDAATTPVASRLLLSYAEAKKAFEAATPGNQQAQAAKDKMDSLILFKSDIAAYVRMYGFLSQIFDYGNTDVEKRSIFFRLLHPLLTFGREREGVDLSALKLAAYTIKNIGDPNLSLATGDAVKIDPTSEIGSGAVQDKTKIALAELIAKVNDLFEGDLTPGDKLVYVNDVIKGKLMESEKLAEQAVNNTKERFDGSPDIDRELENAIVEAMDAHSLMSRQALESPSVRAELKATLLGAAGLWQALRQRRGDAASPLS</sequence>
<dbReference type="RefSeq" id="WP_128228321.1">
    <property type="nucleotide sequence ID" value="NZ_SACR01000003.1"/>
</dbReference>
<dbReference type="GO" id="GO:0009035">
    <property type="term" value="F:type I site-specific deoxyribonuclease activity"/>
    <property type="evidence" value="ECO:0007669"/>
    <property type="project" value="UniProtKB-EC"/>
</dbReference>
<keyword evidence="2" id="KW-0378">Hydrolase</keyword>
<reference evidence="2 3" key="1">
    <citation type="submission" date="2019-01" db="EMBL/GenBank/DDBJ databases">
        <authorList>
            <person name="Chen W.-M."/>
        </authorList>
    </citation>
    <scope>NUCLEOTIDE SEQUENCE [LARGE SCALE GENOMIC DNA]</scope>
    <source>
        <strain evidence="2 3">KYPY4</strain>
    </source>
</reference>
<proteinExistence type="predicted"/>
<dbReference type="InterPro" id="IPR027417">
    <property type="entry name" value="P-loop_NTPase"/>
</dbReference>
<evidence type="ECO:0000313" key="2">
    <source>
        <dbReference type="EMBL" id="RVU45949.1"/>
    </source>
</evidence>
<protein>
    <submittedName>
        <fullName evidence="2">Type I restriction endonuclease subunit R</fullName>
    </submittedName>
</protein>
<name>A0A437RGS3_9BURK</name>
<dbReference type="Gene3D" id="3.90.1570.50">
    <property type="match status" value="1"/>
</dbReference>